<organism evidence="6">
    <name type="scientific">Culicoides sonorensis</name>
    <name type="common">Biting midge</name>
    <dbReference type="NCBI Taxonomy" id="179676"/>
    <lineage>
        <taxon>Eukaryota</taxon>
        <taxon>Metazoa</taxon>
        <taxon>Ecdysozoa</taxon>
        <taxon>Arthropoda</taxon>
        <taxon>Hexapoda</taxon>
        <taxon>Insecta</taxon>
        <taxon>Pterygota</taxon>
        <taxon>Neoptera</taxon>
        <taxon>Endopterygota</taxon>
        <taxon>Diptera</taxon>
        <taxon>Nematocera</taxon>
        <taxon>Chironomoidea</taxon>
        <taxon>Ceratopogonidae</taxon>
        <taxon>Ceratopogoninae</taxon>
        <taxon>Culicoides</taxon>
        <taxon>Monoculicoides</taxon>
    </lineage>
</organism>
<feature type="active site" description="Nucleophile" evidence="3">
    <location>
        <position position="203"/>
    </location>
</feature>
<dbReference type="InterPro" id="IPR029058">
    <property type="entry name" value="AB_hydrolase_fold"/>
</dbReference>
<dbReference type="VEuPathDB" id="VectorBase:CSON009504"/>
<keyword evidence="2" id="KW-0443">Lipid metabolism</keyword>
<dbReference type="InterPro" id="IPR006693">
    <property type="entry name" value="AB_hydrolase_lipase"/>
</dbReference>
<protein>
    <recommendedName>
        <fullName evidence="2">Lipase</fullName>
    </recommendedName>
</protein>
<dbReference type="InterPro" id="IPR025483">
    <property type="entry name" value="Lipase_euk"/>
</dbReference>
<feature type="chain" id="PRO_5016258143" description="Lipase" evidence="4">
    <location>
        <begin position="23"/>
        <end position="433"/>
    </location>
</feature>
<sequence>MIVRTSVIVIVIFLSSISRCFAFLGPKNNEKDIVTTLIEDTGYPVQVYNIWTEDKYRIRLHRIPYSRDVVKSRDRLNLLRFLNKKMFLSSFFGNTFSQKPRSVNKRSTKDPILLVHGLLCSGSMWIANASNSIAYQLSDAGNDVWLISARGTSPSIGHKVWNTNNPKYWDFSWHEIGVYDITRAIDFIVEKTQKSKLIYVGHSQGSTSYLVGMSQRPEYNAKISRAILLAPAAYMPHPTGLVGDLSTSDGGDNVMKFFIQTKTHYLPLRQTLLVDSIAAFCQDPFLNSICLQGVYYITGPGSEPGVDKYNMMLDLVKFVGDNCAVKQMVHYLQIIRNSRFQLFDYGPQKNQMYYSADKPPEYDLGLIDSPLTIFSFAKDALVVPEDIQVLLTKLTGSPPKHIITPGNHVDFLFDPSAVQKITNEILSSSGSEN</sequence>
<evidence type="ECO:0000313" key="6">
    <source>
        <dbReference type="EMBL" id="SSX23739.1"/>
    </source>
</evidence>
<evidence type="ECO:0000256" key="1">
    <source>
        <dbReference type="ARBA" id="ARBA00010701"/>
    </source>
</evidence>
<evidence type="ECO:0000256" key="4">
    <source>
        <dbReference type="SAM" id="SignalP"/>
    </source>
</evidence>
<dbReference type="GO" id="GO:0016042">
    <property type="term" value="P:lipid catabolic process"/>
    <property type="evidence" value="ECO:0007669"/>
    <property type="project" value="UniProtKB-KW"/>
</dbReference>
<dbReference type="SUPFAM" id="SSF53474">
    <property type="entry name" value="alpha/beta-Hydrolases"/>
    <property type="match status" value="1"/>
</dbReference>
<dbReference type="Pfam" id="PF04083">
    <property type="entry name" value="Abhydro_lipase"/>
    <property type="match status" value="1"/>
</dbReference>
<keyword evidence="2" id="KW-0378">Hydrolase</keyword>
<keyword evidence="2" id="KW-0442">Lipid degradation</keyword>
<proteinExistence type="inferred from homology"/>
<name>A0A336M471_CULSO</name>
<dbReference type="GO" id="GO:0016788">
    <property type="term" value="F:hydrolase activity, acting on ester bonds"/>
    <property type="evidence" value="ECO:0007669"/>
    <property type="project" value="InterPro"/>
</dbReference>
<keyword evidence="4" id="KW-0732">Signal</keyword>
<feature type="domain" description="Partial AB-hydrolase lipase" evidence="5">
    <location>
        <begin position="35"/>
        <end position="128"/>
    </location>
</feature>
<evidence type="ECO:0000256" key="3">
    <source>
        <dbReference type="PIRSR" id="PIRSR000862-1"/>
    </source>
</evidence>
<dbReference type="EMBL" id="UFQT01000377">
    <property type="protein sequence ID" value="SSX23739.1"/>
    <property type="molecule type" value="Genomic_DNA"/>
</dbReference>
<evidence type="ECO:0000259" key="5">
    <source>
        <dbReference type="Pfam" id="PF04083"/>
    </source>
</evidence>
<reference evidence="6" key="1">
    <citation type="submission" date="2018-07" db="EMBL/GenBank/DDBJ databases">
        <authorList>
            <person name="Quirk P.G."/>
            <person name="Krulwich T.A."/>
        </authorList>
    </citation>
    <scope>NUCLEOTIDE SEQUENCE</scope>
</reference>
<feature type="signal peptide" evidence="4">
    <location>
        <begin position="1"/>
        <end position="22"/>
    </location>
</feature>
<feature type="active site" description="Charge relay system" evidence="3">
    <location>
        <position position="379"/>
    </location>
</feature>
<feature type="active site" description="Charge relay system" evidence="3">
    <location>
        <position position="408"/>
    </location>
</feature>
<accession>A0A336M471</accession>
<dbReference type="AlphaFoldDB" id="A0A336M471"/>
<comment type="similarity">
    <text evidence="1 2">Belongs to the AB hydrolase superfamily. Lipase family.</text>
</comment>
<dbReference type="PANTHER" id="PTHR11005">
    <property type="entry name" value="LYSOSOMAL ACID LIPASE-RELATED"/>
    <property type="match status" value="1"/>
</dbReference>
<dbReference type="Gene3D" id="3.40.50.1820">
    <property type="entry name" value="alpha/beta hydrolase"/>
    <property type="match status" value="1"/>
</dbReference>
<evidence type="ECO:0000256" key="2">
    <source>
        <dbReference type="PIRNR" id="PIRNR000862"/>
    </source>
</evidence>
<gene>
    <name evidence="6" type="primary">CSON009504</name>
</gene>
<dbReference type="PIRSF" id="PIRSF000862">
    <property type="entry name" value="Steryl_ester_lip"/>
    <property type="match status" value="1"/>
</dbReference>